<evidence type="ECO:0000313" key="6">
    <source>
        <dbReference type="Proteomes" id="UP000006671"/>
    </source>
</evidence>
<dbReference type="VEuPathDB" id="AmoebaDB:NAEGRDRAFT_77993"/>
<dbReference type="SUPFAM" id="SSF52540">
    <property type="entry name" value="P-loop containing nucleoside triphosphate hydrolases"/>
    <property type="match status" value="1"/>
</dbReference>
<feature type="compositionally biased region" description="Basic and acidic residues" evidence="2">
    <location>
        <begin position="54"/>
        <end position="69"/>
    </location>
</feature>
<dbReference type="OMA" id="ARGNVWA"/>
<name>D2V009_NAEGR</name>
<dbReference type="InParanoid" id="D2V009"/>
<dbReference type="InterPro" id="IPR006073">
    <property type="entry name" value="GTP-bd"/>
</dbReference>
<dbReference type="Proteomes" id="UP000006671">
    <property type="component" value="Unassembled WGS sequence"/>
</dbReference>
<dbReference type="OrthoDB" id="1696305at2759"/>
<evidence type="ECO:0000259" key="3">
    <source>
        <dbReference type="Pfam" id="PF01926"/>
    </source>
</evidence>
<dbReference type="GeneID" id="8858941"/>
<evidence type="ECO:0000256" key="2">
    <source>
        <dbReference type="SAM" id="MobiDB-lite"/>
    </source>
</evidence>
<feature type="domain" description="G" evidence="3">
    <location>
        <begin position="420"/>
        <end position="499"/>
    </location>
</feature>
<evidence type="ECO:0000256" key="1">
    <source>
        <dbReference type="SAM" id="Coils"/>
    </source>
</evidence>
<dbReference type="GO" id="GO:0005525">
    <property type="term" value="F:GTP binding"/>
    <property type="evidence" value="ECO:0007669"/>
    <property type="project" value="InterPro"/>
</dbReference>
<feature type="region of interest" description="Disordered" evidence="2">
    <location>
        <begin position="54"/>
        <end position="94"/>
    </location>
</feature>
<dbReference type="STRING" id="5762.D2V009"/>
<dbReference type="InterPro" id="IPR050896">
    <property type="entry name" value="Mito_lipid_metab_GTPase"/>
</dbReference>
<dbReference type="RefSeq" id="XP_002683000.1">
    <property type="nucleotide sequence ID" value="XM_002682954.1"/>
</dbReference>
<dbReference type="AlphaFoldDB" id="D2V009"/>
<evidence type="ECO:0000259" key="4">
    <source>
        <dbReference type="Pfam" id="PF21516"/>
    </source>
</evidence>
<feature type="coiled-coil region" evidence="1">
    <location>
        <begin position="164"/>
        <end position="206"/>
    </location>
</feature>
<reference evidence="5 6" key="1">
    <citation type="journal article" date="2010" name="Cell">
        <title>The genome of Naegleria gruberi illuminates early eukaryotic versatility.</title>
        <authorList>
            <person name="Fritz-Laylin L.K."/>
            <person name="Prochnik S.E."/>
            <person name="Ginger M.L."/>
            <person name="Dacks J.B."/>
            <person name="Carpenter M.L."/>
            <person name="Field M.C."/>
            <person name="Kuo A."/>
            <person name="Paredez A."/>
            <person name="Chapman J."/>
            <person name="Pham J."/>
            <person name="Shu S."/>
            <person name="Neupane R."/>
            <person name="Cipriano M."/>
            <person name="Mancuso J."/>
            <person name="Tu H."/>
            <person name="Salamov A."/>
            <person name="Lindquist E."/>
            <person name="Shapiro H."/>
            <person name="Lucas S."/>
            <person name="Grigoriev I.V."/>
            <person name="Cande W.Z."/>
            <person name="Fulton C."/>
            <person name="Rokhsar D.S."/>
            <person name="Dawson S.C."/>
        </authorList>
    </citation>
    <scope>NUCLEOTIDE SEQUENCE [LARGE SCALE GENOMIC DNA]</scope>
    <source>
        <strain evidence="5 6">NEG-M</strain>
    </source>
</reference>
<dbReference type="KEGG" id="ngr:NAEGRDRAFT_77993"/>
<dbReference type="EMBL" id="GG738846">
    <property type="protein sequence ID" value="EFC50256.1"/>
    <property type="molecule type" value="Genomic_DNA"/>
</dbReference>
<protein>
    <submittedName>
        <fullName evidence="5">GTP-binding protein</fullName>
    </submittedName>
</protein>
<keyword evidence="1" id="KW-0175">Coiled coil</keyword>
<dbReference type="GO" id="GO:0005739">
    <property type="term" value="C:mitochondrion"/>
    <property type="evidence" value="ECO:0007669"/>
    <property type="project" value="TreeGrafter"/>
</dbReference>
<gene>
    <name evidence="5" type="ORF">NAEGRDRAFT_77993</name>
</gene>
<sequence>MRKLIGKTSFSPYLVSSSLQGYPLKLGIFGSNNFSTDLIGRSFKEYQKEFQKQKEVKRGGRKSSYDYKSKYSNRNNIQESSEESPKQVAQRSRNRRAHLDELIGQHDETKKAIHEHDFKIKHVMLSDLTEIQAGNAHCTGCGATLQTESTEKPGFIHPKSVEKRISEQEKFSKLEEEMQKLELEKQRVLKEKVQEMQDKNEGMTEEEAISTIENVRNSPVGKNQPPPEGFLVMDMDEFNLYKKFLKHKGKTSQQLIDESLSELVCQRCHQLRNYGVYSTVQVDQEAARQVFERISQLKKKALIIYVIDLFDTHGSIIPNFKDIIGSHHNVLVVANKVDLLLKGRSSYDRRPDTEKERTKALIYRRLEEWVRRILKKDFELFLTTEERSQLVGIEVVSSTTGTNMKQLHEKMNSYRKGGDVYVIGCTNVGKSTFINQLFKQQYESRKSNISITTSTLPGTTLKTISFPITTATGERANLFDTPGVLNQHQKLFTDYLKYEDWKYIIPDGDVIDPRFVRLRPGRCFFLSGLFRLDYIEDNVQNEDWNRCIFSVFTSSRLSIHCTGIEKADEFYEKHVGRNATPEYQIVPPIDGKDSLIYGLNKSLKFKVNGTTRRESILDICIGGIGWISITGVGEMTFEVHTNEHVQVYLRQPCLMPYTTKERKITKDQFIEHRDYHK</sequence>
<dbReference type="Gene3D" id="3.40.50.300">
    <property type="entry name" value="P-loop containing nucleotide triphosphate hydrolases"/>
    <property type="match status" value="1"/>
</dbReference>
<dbReference type="Pfam" id="PF01926">
    <property type="entry name" value="MMR_HSR1"/>
    <property type="match status" value="1"/>
</dbReference>
<dbReference type="InterPro" id="IPR027417">
    <property type="entry name" value="P-loop_NTPase"/>
</dbReference>
<proteinExistence type="predicted"/>
<dbReference type="PANTHER" id="PTHR46434:SF4">
    <property type="entry name" value="PROTEIN, PUTATIVE-RELATED"/>
    <property type="match status" value="1"/>
</dbReference>
<feature type="domain" description="NOA1/YqeH-like C-terminal" evidence="4">
    <location>
        <begin position="549"/>
        <end position="651"/>
    </location>
</feature>
<dbReference type="Pfam" id="PF21516">
    <property type="entry name" value="YqeH-like_C"/>
    <property type="match status" value="1"/>
</dbReference>
<dbReference type="eggNOG" id="KOG1249">
    <property type="taxonomic scope" value="Eukaryota"/>
</dbReference>
<dbReference type="InterPro" id="IPR048422">
    <property type="entry name" value="NOA1/YqeH-like_C"/>
</dbReference>
<dbReference type="PANTHER" id="PTHR46434">
    <property type="entry name" value="GENETIC INTERACTOR OF PROHIBITINS 3, MITOCHONDRIAL"/>
    <property type="match status" value="1"/>
</dbReference>
<keyword evidence="6" id="KW-1185">Reference proteome</keyword>
<dbReference type="CDD" id="cd01855">
    <property type="entry name" value="YqeH"/>
    <property type="match status" value="1"/>
</dbReference>
<evidence type="ECO:0000313" key="5">
    <source>
        <dbReference type="EMBL" id="EFC50256.1"/>
    </source>
</evidence>
<organism evidence="6">
    <name type="scientific">Naegleria gruberi</name>
    <name type="common">Amoeba</name>
    <dbReference type="NCBI Taxonomy" id="5762"/>
    <lineage>
        <taxon>Eukaryota</taxon>
        <taxon>Discoba</taxon>
        <taxon>Heterolobosea</taxon>
        <taxon>Tetramitia</taxon>
        <taxon>Eutetramitia</taxon>
        <taxon>Vahlkampfiidae</taxon>
        <taxon>Naegleria</taxon>
    </lineage>
</organism>
<accession>D2V009</accession>